<evidence type="ECO:0000313" key="3">
    <source>
        <dbReference type="Proteomes" id="UP001500909"/>
    </source>
</evidence>
<feature type="compositionally biased region" description="Basic and acidic residues" evidence="1">
    <location>
        <begin position="129"/>
        <end position="157"/>
    </location>
</feature>
<dbReference type="Proteomes" id="UP001500909">
    <property type="component" value="Unassembled WGS sequence"/>
</dbReference>
<feature type="region of interest" description="Disordered" evidence="1">
    <location>
        <begin position="184"/>
        <end position="208"/>
    </location>
</feature>
<dbReference type="EMBL" id="BAAABY010000023">
    <property type="protein sequence ID" value="GAA0464644.1"/>
    <property type="molecule type" value="Genomic_DNA"/>
</dbReference>
<reference evidence="3" key="1">
    <citation type="journal article" date="2019" name="Int. J. Syst. Evol. Microbiol.">
        <title>The Global Catalogue of Microorganisms (GCM) 10K type strain sequencing project: providing services to taxonomists for standard genome sequencing and annotation.</title>
        <authorList>
            <consortium name="The Broad Institute Genomics Platform"/>
            <consortium name="The Broad Institute Genome Sequencing Center for Infectious Disease"/>
            <person name="Wu L."/>
            <person name="Ma J."/>
        </authorList>
    </citation>
    <scope>NUCLEOTIDE SEQUENCE [LARGE SCALE GENOMIC DNA]</scope>
    <source>
        <strain evidence="3">JCM 4805</strain>
    </source>
</reference>
<keyword evidence="3" id="KW-1185">Reference proteome</keyword>
<feature type="region of interest" description="Disordered" evidence="1">
    <location>
        <begin position="13"/>
        <end position="46"/>
    </location>
</feature>
<organism evidence="2 3">
    <name type="scientific">Streptomyces olivaceiscleroticus</name>
    <dbReference type="NCBI Taxonomy" id="68245"/>
    <lineage>
        <taxon>Bacteria</taxon>
        <taxon>Bacillati</taxon>
        <taxon>Actinomycetota</taxon>
        <taxon>Actinomycetes</taxon>
        <taxon>Kitasatosporales</taxon>
        <taxon>Streptomycetaceae</taxon>
        <taxon>Streptomyces</taxon>
    </lineage>
</organism>
<accession>A0ABP3JYA1</accession>
<feature type="compositionally biased region" description="Gly residues" evidence="1">
    <location>
        <begin position="17"/>
        <end position="26"/>
    </location>
</feature>
<gene>
    <name evidence="2" type="ORF">GCM10010361_30750</name>
</gene>
<name>A0ABP3JYA1_9ACTN</name>
<feature type="region of interest" description="Disordered" evidence="1">
    <location>
        <begin position="110"/>
        <end position="167"/>
    </location>
</feature>
<evidence type="ECO:0000313" key="2">
    <source>
        <dbReference type="EMBL" id="GAA0464644.1"/>
    </source>
</evidence>
<proteinExistence type="predicted"/>
<comment type="caution">
    <text evidence="2">The sequence shown here is derived from an EMBL/GenBank/DDBJ whole genome shotgun (WGS) entry which is preliminary data.</text>
</comment>
<protein>
    <submittedName>
        <fullName evidence="2">Uncharacterized protein</fullName>
    </submittedName>
</protein>
<evidence type="ECO:0000256" key="1">
    <source>
        <dbReference type="SAM" id="MobiDB-lite"/>
    </source>
</evidence>
<sequence length="208" mass="21656">MLMTSMQGYDKLVGRGEAPGAGGPGAGKERGVSLHHTSSERPAPAVRAAGACTAIAPPNRFRYRRSRTAMPAGCAGAAGRCARGPASARSSSFTACGYLDRAALRAGLTGRAADPEAPQGPDAVPALNHRTEEPGHPTEGPGHAEDDGESDHHERTGPRTAPAFAVGRAARGCREPLLLVPRSAALPCPGWRPQRASHQSPHRAERMR</sequence>